<gene>
    <name evidence="2" type="ordered locus">Caur_2454</name>
</gene>
<keyword evidence="3" id="KW-1185">Reference proteome</keyword>
<name>A9WHF0_CHLAA</name>
<sequence length="185" mass="20990">MRKIVVSMFMTLDGVMEAPNQWSFQFGSAEQQKYKYDELFACDALLLGRITYEGFAAAWPNMSGTGDYGVRMNSIPKYVVSTTLQEATWNNSIIIRSNVYDELSRLKQQTGLDILIFGSGTLVNSLMQYDLIDEYRLMVFPVVVGSGKRLFQDRSEKKSLKLIETKTFSSGVVVLSYKPDKNETK</sequence>
<feature type="domain" description="Bacterial bifunctional deaminase-reductase C-terminal" evidence="1">
    <location>
        <begin position="2"/>
        <end position="174"/>
    </location>
</feature>
<dbReference type="EnsemblBacteria" id="ABY35662">
    <property type="protein sequence ID" value="ABY35662"/>
    <property type="gene ID" value="Caur_2454"/>
</dbReference>
<dbReference type="RefSeq" id="WP_012258315.1">
    <property type="nucleotide sequence ID" value="NC_010175.1"/>
</dbReference>
<dbReference type="eggNOG" id="COG0262">
    <property type="taxonomic scope" value="Bacteria"/>
</dbReference>
<reference evidence="3" key="1">
    <citation type="journal article" date="2011" name="BMC Genomics">
        <title>Complete genome sequence of the filamentous anoxygenic phototrophic bacterium Chloroflexus aurantiacus.</title>
        <authorList>
            <person name="Tang K.H."/>
            <person name="Barry K."/>
            <person name="Chertkov O."/>
            <person name="Dalin E."/>
            <person name="Han C.S."/>
            <person name="Hauser L.J."/>
            <person name="Honchak B.M."/>
            <person name="Karbach L.E."/>
            <person name="Land M.L."/>
            <person name="Lapidus A."/>
            <person name="Larimer F.W."/>
            <person name="Mikhailova N."/>
            <person name="Pitluck S."/>
            <person name="Pierson B.K."/>
            <person name="Blankenship R.E."/>
        </authorList>
    </citation>
    <scope>NUCLEOTIDE SEQUENCE [LARGE SCALE GENOMIC DNA]</scope>
    <source>
        <strain evidence="3">ATCC 29366 / DSM 635 / J-10-fl</strain>
    </source>
</reference>
<organism evidence="2 3">
    <name type="scientific">Chloroflexus aurantiacus (strain ATCC 29366 / DSM 635 / J-10-fl)</name>
    <dbReference type="NCBI Taxonomy" id="324602"/>
    <lineage>
        <taxon>Bacteria</taxon>
        <taxon>Bacillati</taxon>
        <taxon>Chloroflexota</taxon>
        <taxon>Chloroflexia</taxon>
        <taxon>Chloroflexales</taxon>
        <taxon>Chloroflexineae</taxon>
        <taxon>Chloroflexaceae</taxon>
        <taxon>Chloroflexus</taxon>
    </lineage>
</organism>
<dbReference type="PANTHER" id="PTHR38011:SF11">
    <property type="entry name" value="2,5-DIAMINO-6-RIBOSYLAMINO-4(3H)-PYRIMIDINONE 5'-PHOSPHATE REDUCTASE"/>
    <property type="match status" value="1"/>
</dbReference>
<dbReference type="GO" id="GO:0008703">
    <property type="term" value="F:5-amino-6-(5-phosphoribosylamino)uracil reductase activity"/>
    <property type="evidence" value="ECO:0007669"/>
    <property type="project" value="InterPro"/>
</dbReference>
<dbReference type="Gene3D" id="3.40.430.10">
    <property type="entry name" value="Dihydrofolate Reductase, subunit A"/>
    <property type="match status" value="1"/>
</dbReference>
<dbReference type="InterPro" id="IPR024072">
    <property type="entry name" value="DHFR-like_dom_sf"/>
</dbReference>
<dbReference type="Pfam" id="PF01872">
    <property type="entry name" value="RibD_C"/>
    <property type="match status" value="1"/>
</dbReference>
<proteinExistence type="predicted"/>
<evidence type="ECO:0000313" key="2">
    <source>
        <dbReference type="EMBL" id="ABY35662.1"/>
    </source>
</evidence>
<dbReference type="KEGG" id="cau:Caur_2454"/>
<evidence type="ECO:0000259" key="1">
    <source>
        <dbReference type="Pfam" id="PF01872"/>
    </source>
</evidence>
<dbReference type="FunCoup" id="A9WHF0">
    <property type="interactions" value="45"/>
</dbReference>
<dbReference type="InterPro" id="IPR050765">
    <property type="entry name" value="Riboflavin_Biosynth_HTPR"/>
</dbReference>
<dbReference type="PANTHER" id="PTHR38011">
    <property type="entry name" value="DIHYDROFOLATE REDUCTASE FAMILY PROTEIN (AFU_ORTHOLOGUE AFUA_8G06820)"/>
    <property type="match status" value="1"/>
</dbReference>
<dbReference type="AlphaFoldDB" id="A9WHF0"/>
<protein>
    <submittedName>
        <fullName evidence="2">Bifunctional deaminase-reductase domain protein</fullName>
    </submittedName>
</protein>
<dbReference type="SUPFAM" id="SSF53597">
    <property type="entry name" value="Dihydrofolate reductase-like"/>
    <property type="match status" value="1"/>
</dbReference>
<dbReference type="HOGENOM" id="CLU_043966_1_2_0"/>
<dbReference type="InParanoid" id="A9WHF0"/>
<dbReference type="Proteomes" id="UP000002008">
    <property type="component" value="Chromosome"/>
</dbReference>
<evidence type="ECO:0000313" key="3">
    <source>
        <dbReference type="Proteomes" id="UP000002008"/>
    </source>
</evidence>
<accession>A9WHF0</accession>
<dbReference type="STRING" id="324602.Caur_2454"/>
<dbReference type="GO" id="GO:0009231">
    <property type="term" value="P:riboflavin biosynthetic process"/>
    <property type="evidence" value="ECO:0007669"/>
    <property type="project" value="InterPro"/>
</dbReference>
<dbReference type="EMBL" id="CP000909">
    <property type="protein sequence ID" value="ABY35662.1"/>
    <property type="molecule type" value="Genomic_DNA"/>
</dbReference>
<dbReference type="PATRIC" id="fig|324602.8.peg.2768"/>
<dbReference type="InterPro" id="IPR002734">
    <property type="entry name" value="RibDG_C"/>
</dbReference>